<dbReference type="SUPFAM" id="SSF48113">
    <property type="entry name" value="Heme-dependent peroxidases"/>
    <property type="match status" value="1"/>
</dbReference>
<organism evidence="2 3">
    <name type="scientific">Littorina saxatilis</name>
    <dbReference type="NCBI Taxonomy" id="31220"/>
    <lineage>
        <taxon>Eukaryota</taxon>
        <taxon>Metazoa</taxon>
        <taxon>Spiralia</taxon>
        <taxon>Lophotrochozoa</taxon>
        <taxon>Mollusca</taxon>
        <taxon>Gastropoda</taxon>
        <taxon>Caenogastropoda</taxon>
        <taxon>Littorinimorpha</taxon>
        <taxon>Littorinoidea</taxon>
        <taxon>Littorinidae</taxon>
        <taxon>Littorina</taxon>
    </lineage>
</organism>
<evidence type="ECO:0000313" key="2">
    <source>
        <dbReference type="EMBL" id="KAK7102726.1"/>
    </source>
</evidence>
<dbReference type="GO" id="GO:0004601">
    <property type="term" value="F:peroxidase activity"/>
    <property type="evidence" value="ECO:0007669"/>
    <property type="project" value="InterPro"/>
</dbReference>
<gene>
    <name evidence="2" type="ORF">V1264_020907</name>
</gene>
<dbReference type="EMBL" id="JBAMIC010000010">
    <property type="protein sequence ID" value="KAK7102726.1"/>
    <property type="molecule type" value="Genomic_DNA"/>
</dbReference>
<feature type="binding site" description="axial binding residue" evidence="1">
    <location>
        <position position="420"/>
    </location>
    <ligand>
        <name>heme b</name>
        <dbReference type="ChEBI" id="CHEBI:60344"/>
    </ligand>
    <ligandPart>
        <name>Fe</name>
        <dbReference type="ChEBI" id="CHEBI:18248"/>
    </ligandPart>
</feature>
<protein>
    <recommendedName>
        <fullName evidence="4">Peroxinectin</fullName>
    </recommendedName>
</protein>
<dbReference type="PRINTS" id="PR00457">
    <property type="entry name" value="ANPEROXIDASE"/>
</dbReference>
<reference evidence="2 3" key="1">
    <citation type="submission" date="2024-02" db="EMBL/GenBank/DDBJ databases">
        <title>Chromosome-scale genome assembly of the rough periwinkle Littorina saxatilis.</title>
        <authorList>
            <person name="De Jode A."/>
            <person name="Faria R."/>
            <person name="Formenti G."/>
            <person name="Sims Y."/>
            <person name="Smith T.P."/>
            <person name="Tracey A."/>
            <person name="Wood J.M.D."/>
            <person name="Zagrodzka Z.B."/>
            <person name="Johannesson K."/>
            <person name="Butlin R.K."/>
            <person name="Leder E.H."/>
        </authorList>
    </citation>
    <scope>NUCLEOTIDE SEQUENCE [LARGE SCALE GENOMIC DNA]</scope>
    <source>
        <strain evidence="2">Snail1</strain>
        <tissue evidence="2">Muscle</tissue>
    </source>
</reference>
<sequence length="665" mass="74789">MVISATRLSRASGMIISVFLLVSFCTLEVKALVLYPNGSFSVCGTSPEMSALHSSWCISGGFDTIHPFLYKKPCSNRNRYRTIDGRCNARDDRGAVMSEVKRLMPPHYQGHDSAPRTMSTVKPAVPLPSARAVSRAVHKPKVRKSEFTLLLMQVGQLLDHDMTAIPVPTEEDDTIRCCNTSNNSNKPRHPECFPIEIPAGDPHFQGCMEFVRSDPLTFPNDYEPQPRRHVNSLTSFIDASMVYGSSEERAKQLRTLKGKGALLKTKKFRNEERLPEGENTSCIIRSPSIHFCALAGDDRVNEQPGLTAMHTVFHLEHNRLVRKLAKAVLKRTGRAFKKGDVEKYLRKAPKSVLEIYYQEVRKVLGAVWQNVVYTEYIPLIVGPAFTARYNLSTGQRVAFDRDVDPRVSDEFASAAYRYGHTLISDMMVTDQAHALRELFSDSAHNLENFPNIVKGLVSSDQTPAEDFDSNMADSLVNHLFENNESGRPGLDLAALNIQRGRDHGLPSFNELREYLGLSKVTRWRDFDSNGQALKGLYEHPDDVDCFTGGTSESPVENGVVGEVFAHVIAQQFHDLKYGDRYYFETNSNYYGFGDGELRTIRTLCLSKIMCENADLEYIQANPFKPPNKDSNPLHRCSDIADINMRLFSNDVINKAGYNPGRDPWK</sequence>
<dbReference type="PROSITE" id="PS50292">
    <property type="entry name" value="PEROXIDASE_3"/>
    <property type="match status" value="1"/>
</dbReference>
<dbReference type="Proteomes" id="UP001374579">
    <property type="component" value="Unassembled WGS sequence"/>
</dbReference>
<keyword evidence="3" id="KW-1185">Reference proteome</keyword>
<dbReference type="PANTHER" id="PTHR11475:SF143">
    <property type="entry name" value="PUTATIVE-RELATED"/>
    <property type="match status" value="1"/>
</dbReference>
<dbReference type="GO" id="GO:0020037">
    <property type="term" value="F:heme binding"/>
    <property type="evidence" value="ECO:0007669"/>
    <property type="project" value="InterPro"/>
</dbReference>
<dbReference type="GO" id="GO:0046872">
    <property type="term" value="F:metal ion binding"/>
    <property type="evidence" value="ECO:0007669"/>
    <property type="project" value="UniProtKB-KW"/>
</dbReference>
<name>A0AAN9BCV2_9CAEN</name>
<evidence type="ECO:0000256" key="1">
    <source>
        <dbReference type="PIRSR" id="PIRSR619791-2"/>
    </source>
</evidence>
<keyword evidence="1" id="KW-0479">Metal-binding</keyword>
<keyword evidence="1" id="KW-0349">Heme</keyword>
<dbReference type="PANTHER" id="PTHR11475">
    <property type="entry name" value="OXIDASE/PEROXIDASE"/>
    <property type="match status" value="1"/>
</dbReference>
<comment type="caution">
    <text evidence="2">The sequence shown here is derived from an EMBL/GenBank/DDBJ whole genome shotgun (WGS) entry which is preliminary data.</text>
</comment>
<keyword evidence="1" id="KW-0408">Iron</keyword>
<dbReference type="InterPro" id="IPR037120">
    <property type="entry name" value="Haem_peroxidase_sf_animal"/>
</dbReference>
<dbReference type="GO" id="GO:0006979">
    <property type="term" value="P:response to oxidative stress"/>
    <property type="evidence" value="ECO:0007669"/>
    <property type="project" value="InterPro"/>
</dbReference>
<evidence type="ECO:0000313" key="3">
    <source>
        <dbReference type="Proteomes" id="UP001374579"/>
    </source>
</evidence>
<accession>A0AAN9BCV2</accession>
<evidence type="ECO:0008006" key="4">
    <source>
        <dbReference type="Google" id="ProtNLM"/>
    </source>
</evidence>
<dbReference type="InterPro" id="IPR019791">
    <property type="entry name" value="Haem_peroxidase_animal"/>
</dbReference>
<dbReference type="AlphaFoldDB" id="A0AAN9BCV2"/>
<dbReference type="Gene3D" id="1.10.640.10">
    <property type="entry name" value="Haem peroxidase domain superfamily, animal type"/>
    <property type="match status" value="1"/>
</dbReference>
<proteinExistence type="predicted"/>
<dbReference type="Pfam" id="PF03098">
    <property type="entry name" value="An_peroxidase"/>
    <property type="match status" value="1"/>
</dbReference>
<dbReference type="InterPro" id="IPR010255">
    <property type="entry name" value="Haem_peroxidase_sf"/>
</dbReference>